<dbReference type="Proteomes" id="UP001310022">
    <property type="component" value="Unassembled WGS sequence"/>
</dbReference>
<accession>A0AAN4W1K9</accession>
<dbReference type="SUPFAM" id="SSF52172">
    <property type="entry name" value="CheY-like"/>
    <property type="match status" value="1"/>
</dbReference>
<dbReference type="InterPro" id="IPR001789">
    <property type="entry name" value="Sig_transdc_resp-reg_receiver"/>
</dbReference>
<dbReference type="SMART" id="SM00448">
    <property type="entry name" value="REC"/>
    <property type="match status" value="1"/>
</dbReference>
<proteinExistence type="predicted"/>
<dbReference type="EMBL" id="BQKE01000002">
    <property type="protein sequence ID" value="GJM63397.1"/>
    <property type="molecule type" value="Genomic_DNA"/>
</dbReference>
<name>A0AAN4W1K9_9BACT</name>
<feature type="domain" description="Response regulatory" evidence="2">
    <location>
        <begin position="6"/>
        <end position="133"/>
    </location>
</feature>
<dbReference type="Gene3D" id="3.40.50.2300">
    <property type="match status" value="1"/>
</dbReference>
<dbReference type="InterPro" id="IPR011006">
    <property type="entry name" value="CheY-like_superfamily"/>
</dbReference>
<protein>
    <submittedName>
        <fullName evidence="3">Response regulator</fullName>
    </submittedName>
</protein>
<keyword evidence="4" id="KW-1185">Reference proteome</keyword>
<feature type="modified residue" description="4-aspartylphosphate" evidence="1">
    <location>
        <position position="63"/>
    </location>
</feature>
<dbReference type="CDD" id="cd17546">
    <property type="entry name" value="REC_hyHK_CKI1_RcsC-like"/>
    <property type="match status" value="1"/>
</dbReference>
<organism evidence="3 4">
    <name type="scientific">Persicobacter diffluens</name>
    <dbReference type="NCBI Taxonomy" id="981"/>
    <lineage>
        <taxon>Bacteria</taxon>
        <taxon>Pseudomonadati</taxon>
        <taxon>Bacteroidota</taxon>
        <taxon>Cytophagia</taxon>
        <taxon>Cytophagales</taxon>
        <taxon>Persicobacteraceae</taxon>
        <taxon>Persicobacter</taxon>
    </lineage>
</organism>
<dbReference type="PANTHER" id="PTHR44520:SF2">
    <property type="entry name" value="RESPONSE REGULATOR RCP1"/>
    <property type="match status" value="1"/>
</dbReference>
<dbReference type="PANTHER" id="PTHR44520">
    <property type="entry name" value="RESPONSE REGULATOR RCP1-RELATED"/>
    <property type="match status" value="1"/>
</dbReference>
<keyword evidence="1" id="KW-0597">Phosphoprotein</keyword>
<comment type="caution">
    <text evidence="3">The sequence shown here is derived from an EMBL/GenBank/DDBJ whole genome shotgun (WGS) entry which is preliminary data.</text>
</comment>
<dbReference type="GO" id="GO:0000160">
    <property type="term" value="P:phosphorelay signal transduction system"/>
    <property type="evidence" value="ECO:0007669"/>
    <property type="project" value="InterPro"/>
</dbReference>
<evidence type="ECO:0000313" key="4">
    <source>
        <dbReference type="Proteomes" id="UP001310022"/>
    </source>
</evidence>
<sequence length="137" mass="15784">MKKLKCILLIDDDEPTNFFNQLVLNDMDCAEKIIAVQSANEGLAYLKSVEENENPRPEIIFLDINMPGMDGWDFINHYQQLEEQHKAEIVVVMLTTSFNPDDKTRALEIPEINDLLHKPLSVEAMKDLLTRHFNMPA</sequence>
<evidence type="ECO:0000313" key="3">
    <source>
        <dbReference type="EMBL" id="GJM63397.1"/>
    </source>
</evidence>
<dbReference type="Pfam" id="PF00072">
    <property type="entry name" value="Response_reg"/>
    <property type="match status" value="1"/>
</dbReference>
<dbReference type="PROSITE" id="PS50110">
    <property type="entry name" value="RESPONSE_REGULATORY"/>
    <property type="match status" value="1"/>
</dbReference>
<reference evidence="3 4" key="1">
    <citation type="submission" date="2021-12" db="EMBL/GenBank/DDBJ databases">
        <title>Genome sequencing of bacteria with rrn-lacking chromosome and rrn-plasmid.</title>
        <authorList>
            <person name="Anda M."/>
            <person name="Iwasaki W."/>
        </authorList>
    </citation>
    <scope>NUCLEOTIDE SEQUENCE [LARGE SCALE GENOMIC DNA]</scope>
    <source>
        <strain evidence="3 4">NBRC 15940</strain>
    </source>
</reference>
<dbReference type="InterPro" id="IPR052893">
    <property type="entry name" value="TCS_response_regulator"/>
</dbReference>
<evidence type="ECO:0000259" key="2">
    <source>
        <dbReference type="PROSITE" id="PS50110"/>
    </source>
</evidence>
<dbReference type="RefSeq" id="WP_338238566.1">
    <property type="nucleotide sequence ID" value="NZ_BQKE01000002.1"/>
</dbReference>
<evidence type="ECO:0000256" key="1">
    <source>
        <dbReference type="PROSITE-ProRule" id="PRU00169"/>
    </source>
</evidence>
<gene>
    <name evidence="3" type="ORF">PEDI_39490</name>
</gene>
<dbReference type="AlphaFoldDB" id="A0AAN4W1K9"/>